<dbReference type="EMBL" id="OBDZ01000004">
    <property type="protein sequence ID" value="SNY17324.1"/>
    <property type="molecule type" value="Genomic_DNA"/>
</dbReference>
<dbReference type="InterPro" id="IPR044668">
    <property type="entry name" value="PuuD-like"/>
</dbReference>
<keyword evidence="1" id="KW-0808">Transferase</keyword>
<dbReference type="PROSITE" id="PS51273">
    <property type="entry name" value="GATASE_TYPE_1"/>
    <property type="match status" value="1"/>
</dbReference>
<dbReference type="SUPFAM" id="SSF52317">
    <property type="entry name" value="Class I glutamine amidotransferase-like"/>
    <property type="match status" value="1"/>
</dbReference>
<dbReference type="InterPro" id="IPR011697">
    <property type="entry name" value="Peptidase_C26"/>
</dbReference>
<dbReference type="InterPro" id="IPR029062">
    <property type="entry name" value="Class_I_gatase-like"/>
</dbReference>
<evidence type="ECO:0000313" key="2">
    <source>
        <dbReference type="Proteomes" id="UP000219573"/>
    </source>
</evidence>
<dbReference type="GO" id="GO:0006598">
    <property type="term" value="P:polyamine catabolic process"/>
    <property type="evidence" value="ECO:0007669"/>
    <property type="project" value="TreeGrafter"/>
</dbReference>
<organism evidence="1 2">
    <name type="scientific">Orenia metallireducens</name>
    <dbReference type="NCBI Taxonomy" id="1413210"/>
    <lineage>
        <taxon>Bacteria</taxon>
        <taxon>Bacillati</taxon>
        <taxon>Bacillota</taxon>
        <taxon>Clostridia</taxon>
        <taxon>Halanaerobiales</taxon>
        <taxon>Halobacteroidaceae</taxon>
        <taxon>Orenia</taxon>
    </lineage>
</organism>
<dbReference type="GO" id="GO:0005829">
    <property type="term" value="C:cytosol"/>
    <property type="evidence" value="ECO:0007669"/>
    <property type="project" value="TreeGrafter"/>
</dbReference>
<keyword evidence="1" id="KW-0315">Glutamine amidotransferase</keyword>
<evidence type="ECO:0000313" key="1">
    <source>
        <dbReference type="EMBL" id="SNY17324.1"/>
    </source>
</evidence>
<keyword evidence="2" id="KW-1185">Reference proteome</keyword>
<dbReference type="CDD" id="cd01745">
    <property type="entry name" value="GATase1_2"/>
    <property type="match status" value="1"/>
</dbReference>
<dbReference type="PANTHER" id="PTHR43235:SF1">
    <property type="entry name" value="GLUTAMINE AMIDOTRANSFERASE PB2B2.05-RELATED"/>
    <property type="match status" value="1"/>
</dbReference>
<dbReference type="Gene3D" id="3.40.50.880">
    <property type="match status" value="1"/>
</dbReference>
<dbReference type="RefSeq" id="WP_097016764.1">
    <property type="nucleotide sequence ID" value="NZ_OBDZ01000004.1"/>
</dbReference>
<proteinExistence type="predicted"/>
<dbReference type="FunFam" id="3.40.50.880:FF:000030">
    <property type="entry name" value="Gamma-glutamyl-gamma-aminobutyrate hydrolase PuuD"/>
    <property type="match status" value="1"/>
</dbReference>
<dbReference type="Pfam" id="PF07722">
    <property type="entry name" value="Peptidase_C26"/>
    <property type="match status" value="1"/>
</dbReference>
<gene>
    <name evidence="1" type="ORF">SAMN06265827_104123</name>
</gene>
<reference evidence="2" key="1">
    <citation type="submission" date="2017-09" db="EMBL/GenBank/DDBJ databases">
        <authorList>
            <person name="Varghese N."/>
            <person name="Submissions S."/>
        </authorList>
    </citation>
    <scope>NUCLEOTIDE SEQUENCE [LARGE SCALE GENOMIC DNA]</scope>
    <source>
        <strain evidence="2">MSL47</strain>
    </source>
</reference>
<accession>A0A285G2L5</accession>
<dbReference type="OrthoDB" id="9813383at2"/>
<protein>
    <submittedName>
        <fullName evidence="1">Putative glutamine amidotransferase</fullName>
    </submittedName>
</protein>
<name>A0A285G2L5_9FIRM</name>
<dbReference type="Proteomes" id="UP000219573">
    <property type="component" value="Unassembled WGS sequence"/>
</dbReference>
<dbReference type="AlphaFoldDB" id="A0A285G2L5"/>
<dbReference type="GO" id="GO:0033969">
    <property type="term" value="F:gamma-glutamyl-gamma-aminobutyrate hydrolase activity"/>
    <property type="evidence" value="ECO:0007669"/>
    <property type="project" value="TreeGrafter"/>
</dbReference>
<dbReference type="PANTHER" id="PTHR43235">
    <property type="entry name" value="GLUTAMINE AMIDOTRANSFERASE PB2B2.05-RELATED"/>
    <property type="match status" value="1"/>
</dbReference>
<sequence length="240" mass="27077">MEKPIIGITTFCKKEPKKTYCSASYNYITAIGNAGGIPMLIPLLGKKDSISRYIDNIDALVLSGGEDISPLLYGENPTKTIKMINPRRDKWELELFNEAHRRNMPILGICRGIQLINIAAGGNLYQDISVQCKEALGHMPIETEVHHLFHSINIEKESKLFDIFKSTKIDINSYHHQAVKDLAAGFKVTARSEEGIIEAIESIDKKFVIGVQWHPEDLIRHHPHFMELFKAIVQAAKDDD</sequence>
<dbReference type="GO" id="GO:0016740">
    <property type="term" value="F:transferase activity"/>
    <property type="evidence" value="ECO:0007669"/>
    <property type="project" value="UniProtKB-KW"/>
</dbReference>